<dbReference type="EC" id="4.3.2.10" evidence="10"/>
<comment type="function">
    <text evidence="10">IGPS catalyzes the conversion of PRFAR and glutamine to IGP, AICAR and glutamate. The HisH subunit catalyzes the hydrolysis of glutamine to glutamate and ammonia as part of the synthesis of IGP and AICAR. The resulting ammonia molecule is channeled to the active site of HisF.</text>
</comment>
<evidence type="ECO:0000256" key="7">
    <source>
        <dbReference type="ARBA" id="ARBA00023239"/>
    </source>
</evidence>
<dbReference type="GO" id="GO:0004359">
    <property type="term" value="F:glutaminase activity"/>
    <property type="evidence" value="ECO:0007669"/>
    <property type="project" value="UniProtKB-EC"/>
</dbReference>
<dbReference type="PANTHER" id="PTHR42701">
    <property type="entry name" value="IMIDAZOLE GLYCEROL PHOSPHATE SYNTHASE SUBUNIT HISH"/>
    <property type="match status" value="1"/>
</dbReference>
<evidence type="ECO:0000313" key="14">
    <source>
        <dbReference type="Proteomes" id="UP000198931"/>
    </source>
</evidence>
<dbReference type="STRING" id="1125876.SAMN05443292_1293"/>
<evidence type="ECO:0000256" key="5">
    <source>
        <dbReference type="ARBA" id="ARBA00022962"/>
    </source>
</evidence>
<evidence type="ECO:0000256" key="4">
    <source>
        <dbReference type="ARBA" id="ARBA00022801"/>
    </source>
</evidence>
<keyword evidence="6 10" id="KW-0368">Histidine biosynthesis</keyword>
<dbReference type="InterPro" id="IPR029062">
    <property type="entry name" value="Class_I_gatase-like"/>
</dbReference>
<dbReference type="GO" id="GO:0016829">
    <property type="term" value="F:lyase activity"/>
    <property type="evidence" value="ECO:0007669"/>
    <property type="project" value="UniProtKB-KW"/>
</dbReference>
<keyword evidence="3 10" id="KW-0028">Amino-acid biosynthesis</keyword>
<dbReference type="PANTHER" id="PTHR42701:SF1">
    <property type="entry name" value="IMIDAZOLE GLYCEROL PHOSPHATE SYNTHASE SUBUNIT HISH"/>
    <property type="match status" value="1"/>
</dbReference>
<evidence type="ECO:0000256" key="8">
    <source>
        <dbReference type="ARBA" id="ARBA00047838"/>
    </source>
</evidence>
<keyword evidence="7 10" id="KW-0456">Lyase</keyword>
<comment type="pathway">
    <text evidence="1 10">Amino-acid biosynthesis; L-histidine biosynthesis; L-histidine from 5-phospho-alpha-D-ribose 1-diphosphate: step 5/9.</text>
</comment>
<keyword evidence="10" id="KW-0963">Cytoplasm</keyword>
<dbReference type="OrthoDB" id="9807137at2"/>
<accession>A0A1I3FCV7</accession>
<dbReference type="GO" id="GO:0000107">
    <property type="term" value="F:imidazoleglycerol-phosphate synthase activity"/>
    <property type="evidence" value="ECO:0007669"/>
    <property type="project" value="UniProtKB-UniRule"/>
</dbReference>
<dbReference type="GO" id="GO:0005737">
    <property type="term" value="C:cytoplasm"/>
    <property type="evidence" value="ECO:0007669"/>
    <property type="project" value="UniProtKB-SubCell"/>
</dbReference>
<evidence type="ECO:0000256" key="11">
    <source>
        <dbReference type="PIRSR" id="PIRSR000495-1"/>
    </source>
</evidence>
<gene>
    <name evidence="10" type="primary">hisH</name>
    <name evidence="13" type="ORF">SAMN05443292_1293</name>
</gene>
<dbReference type="Proteomes" id="UP000198931">
    <property type="component" value="Unassembled WGS sequence"/>
</dbReference>
<keyword evidence="13" id="KW-0808">Transferase</keyword>
<dbReference type="UniPathway" id="UPA00031">
    <property type="reaction ID" value="UER00010"/>
</dbReference>
<evidence type="ECO:0000259" key="12">
    <source>
        <dbReference type="Pfam" id="PF00117"/>
    </source>
</evidence>
<keyword evidence="14" id="KW-1185">Reference proteome</keyword>
<dbReference type="GO" id="GO:0000105">
    <property type="term" value="P:L-histidine biosynthetic process"/>
    <property type="evidence" value="ECO:0007669"/>
    <property type="project" value="UniProtKB-UniRule"/>
</dbReference>
<comment type="subunit">
    <text evidence="2 10">Heterodimer of HisH and HisF.</text>
</comment>
<evidence type="ECO:0000256" key="3">
    <source>
        <dbReference type="ARBA" id="ARBA00022605"/>
    </source>
</evidence>
<keyword evidence="4 10" id="KW-0378">Hydrolase</keyword>
<dbReference type="NCBIfam" id="TIGR01855">
    <property type="entry name" value="IMP_synth_hisH"/>
    <property type="match status" value="1"/>
</dbReference>
<dbReference type="EC" id="3.5.1.2" evidence="10"/>
<dbReference type="EMBL" id="FOQT01000002">
    <property type="protein sequence ID" value="SFI09029.1"/>
    <property type="molecule type" value="Genomic_DNA"/>
</dbReference>
<protein>
    <recommendedName>
        <fullName evidence="10">Imidazole glycerol phosphate synthase subunit HisH</fullName>
        <ecNumber evidence="10">4.3.2.10</ecNumber>
    </recommendedName>
    <alternativeName>
        <fullName evidence="10">IGP synthase glutaminase subunit</fullName>
        <ecNumber evidence="10">3.5.1.2</ecNumber>
    </alternativeName>
    <alternativeName>
        <fullName evidence="10">IGP synthase subunit HisH</fullName>
    </alternativeName>
    <alternativeName>
        <fullName evidence="10">ImGP synthase subunit HisH</fullName>
        <shortName evidence="10">IGPS subunit HisH</shortName>
    </alternativeName>
</protein>
<proteinExistence type="inferred from homology"/>
<feature type="domain" description="Glutamine amidotransferase" evidence="12">
    <location>
        <begin position="4"/>
        <end position="201"/>
    </location>
</feature>
<evidence type="ECO:0000256" key="10">
    <source>
        <dbReference type="HAMAP-Rule" id="MF_00278"/>
    </source>
</evidence>
<comment type="subcellular location">
    <subcellularLocation>
        <location evidence="10">Cytoplasm</location>
    </subcellularLocation>
</comment>
<comment type="catalytic activity">
    <reaction evidence="8 10">
        <text>5-[(5-phospho-1-deoxy-D-ribulos-1-ylimino)methylamino]-1-(5-phospho-beta-D-ribosyl)imidazole-4-carboxamide + L-glutamine = D-erythro-1-(imidazol-4-yl)glycerol 3-phosphate + 5-amino-1-(5-phospho-beta-D-ribosyl)imidazole-4-carboxamide + L-glutamate + H(+)</text>
        <dbReference type="Rhea" id="RHEA:24793"/>
        <dbReference type="ChEBI" id="CHEBI:15378"/>
        <dbReference type="ChEBI" id="CHEBI:29985"/>
        <dbReference type="ChEBI" id="CHEBI:58278"/>
        <dbReference type="ChEBI" id="CHEBI:58359"/>
        <dbReference type="ChEBI" id="CHEBI:58475"/>
        <dbReference type="ChEBI" id="CHEBI:58525"/>
        <dbReference type="EC" id="4.3.2.10"/>
    </reaction>
</comment>
<dbReference type="HAMAP" id="MF_00278">
    <property type="entry name" value="HisH"/>
    <property type="match status" value="1"/>
</dbReference>
<comment type="catalytic activity">
    <reaction evidence="9 10">
        <text>L-glutamine + H2O = L-glutamate + NH4(+)</text>
        <dbReference type="Rhea" id="RHEA:15889"/>
        <dbReference type="ChEBI" id="CHEBI:15377"/>
        <dbReference type="ChEBI" id="CHEBI:28938"/>
        <dbReference type="ChEBI" id="CHEBI:29985"/>
        <dbReference type="ChEBI" id="CHEBI:58359"/>
        <dbReference type="EC" id="3.5.1.2"/>
    </reaction>
</comment>
<keyword evidence="5 10" id="KW-0315">Glutamine amidotransferase</keyword>
<dbReference type="SUPFAM" id="SSF52317">
    <property type="entry name" value="Class I glutamine amidotransferase-like"/>
    <property type="match status" value="1"/>
</dbReference>
<dbReference type="PROSITE" id="PS51273">
    <property type="entry name" value="GATASE_TYPE_1"/>
    <property type="match status" value="1"/>
</dbReference>
<dbReference type="InterPro" id="IPR010139">
    <property type="entry name" value="Imidazole-glycPsynth_HisH"/>
</dbReference>
<dbReference type="InterPro" id="IPR017926">
    <property type="entry name" value="GATASE"/>
</dbReference>
<evidence type="ECO:0000256" key="1">
    <source>
        <dbReference type="ARBA" id="ARBA00005091"/>
    </source>
</evidence>
<feature type="active site" description="Nucleophile" evidence="10 11">
    <location>
        <position position="80"/>
    </location>
</feature>
<evidence type="ECO:0000256" key="2">
    <source>
        <dbReference type="ARBA" id="ARBA00011152"/>
    </source>
</evidence>
<dbReference type="CDD" id="cd01748">
    <property type="entry name" value="GATase1_IGP_Synthase"/>
    <property type="match status" value="1"/>
</dbReference>
<feature type="active site" evidence="10 11">
    <location>
        <position position="188"/>
    </location>
</feature>
<dbReference type="Gene3D" id="3.40.50.880">
    <property type="match status" value="1"/>
</dbReference>
<dbReference type="RefSeq" id="WP_090079318.1">
    <property type="nucleotide sequence ID" value="NZ_FOQT01000002.1"/>
</dbReference>
<dbReference type="PIRSF" id="PIRSF000495">
    <property type="entry name" value="Amidotransf_hisH"/>
    <property type="match status" value="1"/>
</dbReference>
<evidence type="ECO:0000256" key="6">
    <source>
        <dbReference type="ARBA" id="ARBA00023102"/>
    </source>
</evidence>
<organism evidence="13 14">
    <name type="scientific">Halpernia frigidisoli</name>
    <dbReference type="NCBI Taxonomy" id="1125876"/>
    <lineage>
        <taxon>Bacteria</taxon>
        <taxon>Pseudomonadati</taxon>
        <taxon>Bacteroidota</taxon>
        <taxon>Flavobacteriia</taxon>
        <taxon>Flavobacteriales</taxon>
        <taxon>Weeksellaceae</taxon>
        <taxon>Chryseobacterium group</taxon>
        <taxon>Halpernia</taxon>
    </lineage>
</organism>
<reference evidence="13 14" key="1">
    <citation type="submission" date="2016-10" db="EMBL/GenBank/DDBJ databases">
        <authorList>
            <person name="de Groot N.N."/>
        </authorList>
    </citation>
    <scope>NUCLEOTIDE SEQUENCE [LARGE SCALE GENOMIC DNA]</scope>
    <source>
        <strain evidence="13 14">DSM 26000</strain>
    </source>
</reference>
<feature type="active site" evidence="10 11">
    <location>
        <position position="186"/>
    </location>
</feature>
<evidence type="ECO:0000256" key="9">
    <source>
        <dbReference type="ARBA" id="ARBA00049534"/>
    </source>
</evidence>
<evidence type="ECO:0000313" key="13">
    <source>
        <dbReference type="EMBL" id="SFI09029.1"/>
    </source>
</evidence>
<dbReference type="Pfam" id="PF00117">
    <property type="entry name" value="GATase"/>
    <property type="match status" value="1"/>
</dbReference>
<sequence length="204" mass="23181">MITIIDYGLGNIKAISNVYENFNIKTKIAKSKDDLEDAQRIILPGVGHFDHAMDLLNKSGMRTKLDELILIQKKPILGICVGMQIMANSSEEGIQPGLKYMDAEVKKFDVSKIKHQTKIPHMGWNNVKNSNGDALFNEIEIDASFYFLHSYHVVCKNENEAISVTDYEGKFISVFRKNHIFGVQFHPEKSHRAGELLLRNFAKI</sequence>
<name>A0A1I3FCV7_9FLAO</name>
<dbReference type="AlphaFoldDB" id="A0A1I3FCV7"/>